<dbReference type="GeneID" id="2912960"/>
<dbReference type="PANTHER" id="PTHR11679">
    <property type="entry name" value="VESICLE PROTEIN SORTING-ASSOCIATED"/>
    <property type="match status" value="1"/>
</dbReference>
<dbReference type="Gene3D" id="3.90.830.10">
    <property type="entry name" value="Syntaxin Binding Protein 1, Chain A, domain 2"/>
    <property type="match status" value="1"/>
</dbReference>
<reference evidence="8 10" key="2">
    <citation type="submission" date="2018-07" db="EMBL/GenBank/DDBJ databases">
        <title>Draft Genome Assemblies for Five Robust Yarrowia lipolytica Strains Exhibiting High Lipid Production and Pentose Sugar Utilization and Sugar Alcohol Secretion from Undetoxified Lignocellulosic Biomass Hydrolysates.</title>
        <authorList>
            <consortium name="DOE Joint Genome Institute"/>
            <person name="Walker C."/>
            <person name="Ryu S."/>
            <person name="Na H."/>
            <person name="Zane M."/>
            <person name="LaButti K."/>
            <person name="Lipzen A."/>
            <person name="Haridas S."/>
            <person name="Barry K."/>
            <person name="Grigoriev I.V."/>
            <person name="Quarterman J."/>
            <person name="Slininger P."/>
            <person name="Dien B."/>
            <person name="Trinh C.T."/>
        </authorList>
    </citation>
    <scope>NUCLEOTIDE SEQUENCE [LARGE SCALE GENOMIC DNA]</scope>
    <source>
        <strain evidence="8 10">YB392</strain>
    </source>
</reference>
<organism evidence="7 9">
    <name type="scientific">Yarrowia lipolytica</name>
    <name type="common">Candida lipolytica</name>
    <dbReference type="NCBI Taxonomy" id="4952"/>
    <lineage>
        <taxon>Eukaryota</taxon>
        <taxon>Fungi</taxon>
        <taxon>Dikarya</taxon>
        <taxon>Ascomycota</taxon>
        <taxon>Saccharomycotina</taxon>
        <taxon>Dipodascomycetes</taxon>
        <taxon>Dipodascales</taxon>
        <taxon>Dipodascales incertae sedis</taxon>
        <taxon>Yarrowia</taxon>
    </lineage>
</organism>
<name>A0A1H6PXG0_YARLL</name>
<dbReference type="EMBL" id="CP017557">
    <property type="protein sequence ID" value="AOW06128.1"/>
    <property type="molecule type" value="Genomic_DNA"/>
</dbReference>
<evidence type="ECO:0000256" key="5">
    <source>
        <dbReference type="ARBA" id="ARBA00023136"/>
    </source>
</evidence>
<dbReference type="RefSeq" id="XP_504547.1">
    <property type="nucleotide sequence ID" value="XM_504547.1"/>
</dbReference>
<accession>A0A1H6PXG0</accession>
<proteinExistence type="inferred from homology"/>
<dbReference type="Gene3D" id="3.40.50.1910">
    <property type="match status" value="1"/>
</dbReference>
<dbReference type="InterPro" id="IPR001619">
    <property type="entry name" value="Sec1-like"/>
</dbReference>
<keyword evidence="4" id="KW-0653">Protein transport</keyword>
<evidence type="ECO:0000313" key="10">
    <source>
        <dbReference type="Proteomes" id="UP000256601"/>
    </source>
</evidence>
<dbReference type="EMBL" id="KZ858995">
    <property type="protein sequence ID" value="RDW25724.1"/>
    <property type="molecule type" value="Genomic_DNA"/>
</dbReference>
<dbReference type="GO" id="GO:0012505">
    <property type="term" value="C:endomembrane system"/>
    <property type="evidence" value="ECO:0007669"/>
    <property type="project" value="UniProtKB-SubCell"/>
</dbReference>
<evidence type="ECO:0000256" key="4">
    <source>
        <dbReference type="ARBA" id="ARBA00022927"/>
    </source>
</evidence>
<dbReference type="Proteomes" id="UP000182444">
    <property type="component" value="Chromosome 1E"/>
</dbReference>
<evidence type="ECO:0000313" key="7">
    <source>
        <dbReference type="EMBL" id="AOW06128.1"/>
    </source>
</evidence>
<dbReference type="Pfam" id="PF00995">
    <property type="entry name" value="Sec1"/>
    <property type="match status" value="1"/>
</dbReference>
<dbReference type="GO" id="GO:0015031">
    <property type="term" value="P:protein transport"/>
    <property type="evidence" value="ECO:0007669"/>
    <property type="project" value="UniProtKB-KW"/>
</dbReference>
<dbReference type="OMA" id="VQVTRHC"/>
<dbReference type="eggNOG" id="KOG1299">
    <property type="taxonomic scope" value="Eukaryota"/>
</dbReference>
<dbReference type="InterPro" id="IPR043127">
    <property type="entry name" value="Sec-1-like_dom3a"/>
</dbReference>
<protein>
    <recommendedName>
        <fullName evidence="6">Vacuolar protein sorting-associated protein 45</fullName>
    </recommendedName>
</protein>
<dbReference type="InterPro" id="IPR043154">
    <property type="entry name" value="Sec-1-like_dom1"/>
</dbReference>
<dbReference type="SUPFAM" id="SSF56815">
    <property type="entry name" value="Sec1/munc18-like (SM) proteins"/>
    <property type="match status" value="1"/>
</dbReference>
<dbReference type="Gene3D" id="1.25.40.60">
    <property type="match status" value="1"/>
</dbReference>
<dbReference type="Gene3D" id="3.40.50.2060">
    <property type="match status" value="1"/>
</dbReference>
<gene>
    <name evidence="8" type="ORF">B0I71DRAFT_132084</name>
    <name evidence="7" type="ORF">YALI1_E34708g</name>
</gene>
<reference evidence="7 9" key="1">
    <citation type="journal article" date="2016" name="PLoS ONE">
        <title>Sequence Assembly of Yarrowia lipolytica Strain W29/CLIB89 Shows Transposable Element Diversity.</title>
        <authorList>
            <person name="Magnan C."/>
            <person name="Yu J."/>
            <person name="Chang I."/>
            <person name="Jahn E."/>
            <person name="Kanomata Y."/>
            <person name="Wu J."/>
            <person name="Zeller M."/>
            <person name="Oakes M."/>
            <person name="Baldi P."/>
            <person name="Sandmeyer S."/>
        </authorList>
    </citation>
    <scope>NUCLEOTIDE SEQUENCE [LARGE SCALE GENOMIC DNA]</scope>
    <source>
        <strain evidence="7">CLIB89</strain>
        <strain evidence="9">CLIB89(W29)</strain>
    </source>
</reference>
<comment type="subcellular location">
    <subcellularLocation>
        <location evidence="1">Endomembrane system</location>
        <topology evidence="1">Peripheral membrane protein</topology>
    </subcellularLocation>
</comment>
<keyword evidence="3" id="KW-0813">Transport</keyword>
<dbReference type="GO" id="GO:0016192">
    <property type="term" value="P:vesicle-mediated transport"/>
    <property type="evidence" value="ECO:0007669"/>
    <property type="project" value="InterPro"/>
</dbReference>
<dbReference type="OrthoDB" id="10266265at2759"/>
<dbReference type="InterPro" id="IPR036045">
    <property type="entry name" value="Sec1-like_sf"/>
</dbReference>
<dbReference type="GO" id="GO:0031410">
    <property type="term" value="C:cytoplasmic vesicle"/>
    <property type="evidence" value="ECO:0007669"/>
    <property type="project" value="UniProtKB-ARBA"/>
</dbReference>
<evidence type="ECO:0000256" key="2">
    <source>
        <dbReference type="ARBA" id="ARBA00009884"/>
    </source>
</evidence>
<keyword evidence="5" id="KW-0472">Membrane</keyword>
<dbReference type="VEuPathDB" id="FungiDB:YALI0_E29337g"/>
<dbReference type="VEuPathDB" id="FungiDB:YALI1_E34708g"/>
<dbReference type="FunFam" id="3.90.830.10:FF:000002">
    <property type="entry name" value="Vacuolar protein sorting-associated protein 45"/>
    <property type="match status" value="1"/>
</dbReference>
<dbReference type="KEGG" id="yli:2912960"/>
<dbReference type="PIRSF" id="PIRSF005715">
    <property type="entry name" value="VPS45_Sec1"/>
    <property type="match status" value="1"/>
</dbReference>
<dbReference type="InterPro" id="IPR027482">
    <property type="entry name" value="Sec1-like_dom2"/>
</dbReference>
<evidence type="ECO:0000256" key="1">
    <source>
        <dbReference type="ARBA" id="ARBA00004184"/>
    </source>
</evidence>
<evidence type="ECO:0000256" key="6">
    <source>
        <dbReference type="ARBA" id="ARBA00073001"/>
    </source>
</evidence>
<evidence type="ECO:0000313" key="9">
    <source>
        <dbReference type="Proteomes" id="UP000182444"/>
    </source>
</evidence>
<comment type="similarity">
    <text evidence="2">Belongs to the STXBP/unc-18/SEC1 family.</text>
</comment>
<sequence>MNVTETGKEYITTMVGDKSGKLKVLLLDGETTPIVSMCTTQSSLLQNEVYLIDRIDNPNREKQRHLACIVFIRPSNDSIAKLCEELRNPRYASYELYFSNVVKKSQLERLAESDDYEVVKKVQESFADFLAVNKDLFNFSLTRNSLSIYSDGGWNPECLNRCTESLQAVLLGLKLRPQIRYDANSNMARKLAEELAYGIKQEENLFNFKTPRDSAPVLLILDRKNDPLTPLLTPWSYQAMVHEFIGIDNNRVDLRNTPEIRDELKEIVLSQNDDPFFADNMYHNFGDLGQSIKDYVSHYQSKTQSNMDIESIADMKRFVEEYPEFRRLSGNVSKHVTLVGELSRIVEKGQHLDVSELEQTLVCSDSHNDSLKQIQQIIAAPSISMENKVRLVALYGLRYEQKDNNSLKLLCEMLGQYEGQDAVQAAQAVINFACLAQRQEALFEEGFIAKAKGNIMGLKGIQNVYTQHRPLLEKTLTNLVKNKLREATHPYVRGAGRGPVSNNGVYEDDVQEVVVFIVGGVTYEEARLIAEINSQSSVRIVLGGTSIVNSGEFIQECLDQNHRGLLRGADPETRLRQLI</sequence>
<evidence type="ECO:0000256" key="3">
    <source>
        <dbReference type="ARBA" id="ARBA00022448"/>
    </source>
</evidence>
<dbReference type="AlphaFoldDB" id="A0A1H6PXG0"/>
<dbReference type="Proteomes" id="UP000256601">
    <property type="component" value="Unassembled WGS sequence"/>
</dbReference>
<evidence type="ECO:0000313" key="8">
    <source>
        <dbReference type="EMBL" id="RDW25724.1"/>
    </source>
</evidence>